<reference evidence="1" key="1">
    <citation type="submission" date="2024-03" db="EMBL/GenBank/DDBJ databases">
        <title>Diverse circular DNA viruses in blood, oral, and fecal samples of captive lemurs.</title>
        <authorList>
            <person name="Paietta E.N."/>
            <person name="Kraberger S."/>
            <person name="Lund M.C."/>
            <person name="Custer J.M."/>
            <person name="Vargas K.M."/>
            <person name="Ehmke E.E."/>
            <person name="Yoder A.D."/>
            <person name="Varsani A."/>
        </authorList>
    </citation>
    <scope>NUCLEOTIDE SEQUENCE</scope>
    <source>
        <strain evidence="1">Duke_24FS_3</strain>
    </source>
</reference>
<organism evidence="1">
    <name type="scientific">Dulem virus 36</name>
    <dbReference type="NCBI Taxonomy" id="3145754"/>
    <lineage>
        <taxon>Viruses</taxon>
        <taxon>Duplodnaviria</taxon>
        <taxon>Heunggongvirae</taxon>
        <taxon>Uroviricota</taxon>
        <taxon>Caudoviricetes</taxon>
    </lineage>
</organism>
<proteinExistence type="predicted"/>
<evidence type="ECO:0000313" key="1">
    <source>
        <dbReference type="EMBL" id="XCD05030.1"/>
    </source>
</evidence>
<sequence>MRNLLFELHKIKREIIVHGDVYDFHRIIKDEYGESTEQAEYVLSTRGLFHTEKGYVSKSVTDGTYTHTKGTPKLLVVYECSEKIENGDIVAIGKNKYIVIEKNNIEMFDIVTDISLELIVDGIN</sequence>
<name>A0AAU8AYD5_9CAUD</name>
<protein>
    <submittedName>
        <fullName evidence="1">Uncharacterized protein</fullName>
    </submittedName>
</protein>
<dbReference type="EMBL" id="PP511521">
    <property type="protein sequence ID" value="XCD05030.1"/>
    <property type="molecule type" value="Genomic_DNA"/>
</dbReference>
<accession>A0AAU8AYD5</accession>